<organism evidence="1 2">
    <name type="scientific">Actinomadura rudentiformis</name>
    <dbReference type="NCBI Taxonomy" id="359158"/>
    <lineage>
        <taxon>Bacteria</taxon>
        <taxon>Bacillati</taxon>
        <taxon>Actinomycetota</taxon>
        <taxon>Actinomycetes</taxon>
        <taxon>Streptosporangiales</taxon>
        <taxon>Thermomonosporaceae</taxon>
        <taxon>Actinomadura</taxon>
    </lineage>
</organism>
<accession>A0A6H9YKB7</accession>
<dbReference type="EMBL" id="WBMT01000015">
    <property type="protein sequence ID" value="KAB2344863.1"/>
    <property type="molecule type" value="Genomic_DNA"/>
</dbReference>
<evidence type="ECO:0000313" key="2">
    <source>
        <dbReference type="Proteomes" id="UP000468735"/>
    </source>
</evidence>
<dbReference type="Proteomes" id="UP000468735">
    <property type="component" value="Unassembled WGS sequence"/>
</dbReference>
<dbReference type="RefSeq" id="WP_151565231.1">
    <property type="nucleotide sequence ID" value="NZ_WBMT01000015.1"/>
</dbReference>
<comment type="caution">
    <text evidence="1">The sequence shown here is derived from an EMBL/GenBank/DDBJ whole genome shotgun (WGS) entry which is preliminary data.</text>
</comment>
<reference evidence="1 2" key="1">
    <citation type="submission" date="2019-09" db="EMBL/GenBank/DDBJ databases">
        <title>Actinomadura physcomitrii sp. nov., a novel actinomycete isolated from moss [Physcomitrium sphaericum (Ludw) Fuernr].</title>
        <authorList>
            <person name="Zhuang X."/>
            <person name="Liu C."/>
        </authorList>
    </citation>
    <scope>NUCLEOTIDE SEQUENCE [LARGE SCALE GENOMIC DNA]</scope>
    <source>
        <strain evidence="1 2">HMC1</strain>
    </source>
</reference>
<gene>
    <name evidence="1" type="ORF">F8566_30185</name>
</gene>
<dbReference type="OrthoDB" id="3543263at2"/>
<proteinExistence type="predicted"/>
<name>A0A6H9YKB7_9ACTN</name>
<keyword evidence="2" id="KW-1185">Reference proteome</keyword>
<evidence type="ECO:0000313" key="1">
    <source>
        <dbReference type="EMBL" id="KAB2344863.1"/>
    </source>
</evidence>
<dbReference type="AlphaFoldDB" id="A0A6H9YKB7"/>
<protein>
    <submittedName>
        <fullName evidence="1">Uncharacterized protein</fullName>
    </submittedName>
</protein>
<sequence>MSAAAHFRRAPSTIRCWAHRYHARRLGVIGRTVWYDLRDLAVIDREIRHGRPVPETWEARAELLIS</sequence>